<evidence type="ECO:0000313" key="1">
    <source>
        <dbReference type="EMBL" id="NML16195.1"/>
    </source>
</evidence>
<accession>A0A848FBT7</accession>
<comment type="caution">
    <text evidence="1">The sequence shown here is derived from an EMBL/GenBank/DDBJ whole genome shotgun (WGS) entry which is preliminary data.</text>
</comment>
<sequence length="107" mass="11795">MIYKFKSKAAGDVVMLGVNGDHLLRLMGREPSPQGIFEVEDMPRLRALLEQAVAAEEAARAQAEAEAAAEGRQLPPHESVSLRQRVWPLVEMMKRAQAAGYPIVWGV</sequence>
<dbReference type="Pfam" id="PF08895">
    <property type="entry name" value="DUF1840"/>
    <property type="match status" value="1"/>
</dbReference>
<dbReference type="Proteomes" id="UP000574067">
    <property type="component" value="Unassembled WGS sequence"/>
</dbReference>
<organism evidence="1 2">
    <name type="scientific">Azohydromonas caseinilytica</name>
    <dbReference type="NCBI Taxonomy" id="2728836"/>
    <lineage>
        <taxon>Bacteria</taxon>
        <taxon>Pseudomonadati</taxon>
        <taxon>Pseudomonadota</taxon>
        <taxon>Betaproteobacteria</taxon>
        <taxon>Burkholderiales</taxon>
        <taxon>Sphaerotilaceae</taxon>
        <taxon>Azohydromonas</taxon>
    </lineage>
</organism>
<dbReference type="RefSeq" id="WP_169161105.1">
    <property type="nucleotide sequence ID" value="NZ_JABBFW010000009.1"/>
</dbReference>
<dbReference type="AlphaFoldDB" id="A0A848FBT7"/>
<name>A0A848FBT7_9BURK</name>
<gene>
    <name evidence="1" type="ORF">HHL10_14535</name>
</gene>
<protein>
    <submittedName>
        <fullName evidence="1">DUF1840 domain-containing protein</fullName>
    </submittedName>
</protein>
<dbReference type="InterPro" id="IPR014991">
    <property type="entry name" value="DUF1840"/>
</dbReference>
<keyword evidence="2" id="KW-1185">Reference proteome</keyword>
<dbReference type="EMBL" id="JABBFW010000009">
    <property type="protein sequence ID" value="NML16195.1"/>
    <property type="molecule type" value="Genomic_DNA"/>
</dbReference>
<proteinExistence type="predicted"/>
<reference evidence="1 2" key="1">
    <citation type="submission" date="2020-04" db="EMBL/GenBank/DDBJ databases">
        <title>Azohydromonas sp. isolated from soil.</title>
        <authorList>
            <person name="Dahal R.H."/>
        </authorList>
    </citation>
    <scope>NUCLEOTIDE SEQUENCE [LARGE SCALE GENOMIC DNA]</scope>
    <source>
        <strain evidence="1 2">G-1-1-14</strain>
    </source>
</reference>
<evidence type="ECO:0000313" key="2">
    <source>
        <dbReference type="Proteomes" id="UP000574067"/>
    </source>
</evidence>